<gene>
    <name evidence="1" type="ORF">ACFYV7_30490</name>
</gene>
<dbReference type="EMBL" id="JBIAPI010000009">
    <property type="protein sequence ID" value="MFF3227161.1"/>
    <property type="molecule type" value="Genomic_DNA"/>
</dbReference>
<keyword evidence="2" id="KW-1185">Reference proteome</keyword>
<dbReference type="RefSeq" id="WP_387723000.1">
    <property type="nucleotide sequence ID" value="NZ_JBIAPI010000009.1"/>
</dbReference>
<evidence type="ECO:0000313" key="1">
    <source>
        <dbReference type="EMBL" id="MFF3227161.1"/>
    </source>
</evidence>
<accession>A0ABW6R0Y9</accession>
<protein>
    <submittedName>
        <fullName evidence="1">Uncharacterized protein</fullName>
    </submittedName>
</protein>
<sequence>MVVGRHPSIGPALSLGAGSANAEPAFGVGFFAGITIESADVDIDLNGGVDVNG</sequence>
<dbReference type="Proteomes" id="UP001601948">
    <property type="component" value="Unassembled WGS sequence"/>
</dbReference>
<proteinExistence type="predicted"/>
<reference evidence="1 2" key="1">
    <citation type="submission" date="2024-10" db="EMBL/GenBank/DDBJ databases">
        <title>The Natural Products Discovery Center: Release of the First 8490 Sequenced Strains for Exploring Actinobacteria Biosynthetic Diversity.</title>
        <authorList>
            <person name="Kalkreuter E."/>
            <person name="Kautsar S.A."/>
            <person name="Yang D."/>
            <person name="Bader C.D."/>
            <person name="Teijaro C.N."/>
            <person name="Fluegel L."/>
            <person name="Davis C.M."/>
            <person name="Simpson J.R."/>
            <person name="Lauterbach L."/>
            <person name="Steele A.D."/>
            <person name="Gui C."/>
            <person name="Meng S."/>
            <person name="Li G."/>
            <person name="Viehrig K."/>
            <person name="Ye F."/>
            <person name="Su P."/>
            <person name="Kiefer A.F."/>
            <person name="Nichols A."/>
            <person name="Cepeda A.J."/>
            <person name="Yan W."/>
            <person name="Fan B."/>
            <person name="Jiang Y."/>
            <person name="Adhikari A."/>
            <person name="Zheng C.-J."/>
            <person name="Schuster L."/>
            <person name="Cowan T.M."/>
            <person name="Smanski M.J."/>
            <person name="Chevrette M.G."/>
            <person name="De Carvalho L.P.S."/>
            <person name="Shen B."/>
        </authorList>
    </citation>
    <scope>NUCLEOTIDE SEQUENCE [LARGE SCALE GENOMIC DNA]</scope>
    <source>
        <strain evidence="1 2">NPDC003040</strain>
    </source>
</reference>
<evidence type="ECO:0000313" key="2">
    <source>
        <dbReference type="Proteomes" id="UP001601948"/>
    </source>
</evidence>
<comment type="caution">
    <text evidence="1">The sequence shown here is derived from an EMBL/GenBank/DDBJ whole genome shotgun (WGS) entry which is preliminary data.</text>
</comment>
<organism evidence="1 2">
    <name type="scientific">Nocardia suismassiliense</name>
    <dbReference type="NCBI Taxonomy" id="2077092"/>
    <lineage>
        <taxon>Bacteria</taxon>
        <taxon>Bacillati</taxon>
        <taxon>Actinomycetota</taxon>
        <taxon>Actinomycetes</taxon>
        <taxon>Mycobacteriales</taxon>
        <taxon>Nocardiaceae</taxon>
        <taxon>Nocardia</taxon>
    </lineage>
</organism>
<name>A0ABW6R0Y9_9NOCA</name>